<keyword evidence="5" id="KW-1185">Reference proteome</keyword>
<sequence>MYARAAAVVGRDVQLGVIDRAVEDAHSGRGGTLFITGDAGIGKSRLADVAVERGLSADMCVLRGRGSAIGPILPFRCLTELLLSLRHSGHRVNVAELGPYRPILSRLVPDWDEAGGGGAAAGGAGDSLVIIAEAVLRLTGLVARDGGCVLVLDDLHEADAESLAVFEYLIHNLGRQATLLVAAFRPDSGAAPALARSSVQRRLAAQVRLGPLDRAAVRDLAASCLETPPADVPEAVVDLLWAGSGGNPLHAEELLNDLCDGEVLRHTERGWVVGGPVPVALPMTVAPSLTHRLEQLSEQAREVLLTAAVLGHRFPLAVVQAVTGLDDRDLFGHFSGGSPAAHLVTPDEQNPDWYAFHHPLLAESLLALLPAGRRARLAERAADAIEQLHPGLPGEWCQQAATLRLTAGDRVAAGLLFTEAGRRALTQGAARSAVTLLERAQETLAAEGDVEARADAQEALLFAYVEVGQIKQALASVEVLDRLGGGLDPGRRSAWHTRLAWAAMLYGSIDDALAHVRAARALLGSDPDPAAGARIDAVEAHLMLDQPGEGHVAAEALARRAVRVAEAIPLPDVACQVWQLLGAVTRIRDPAEGTACLERARTIAVQHGLPIAEAHVLIRLGNDNALHGGTIDRLIQARDAARRLGAVTVGYQAESSIATHLVLMGRYAEAEEVIDRCLPDTGRLTLLETTQYLLLAKAMLAAHQGQRRAMDGALAEFRVAGGDLPLHVPRVHGLVRAFCALAEEDRPQARAELDRALAAEAQSPTIFPLSGRYGLDPLLRALAGDLDERELQELTSTPASRLRWDRQFSLLAGAVLAGRAGRATAAAALVSDVDKLGEPYEMGRHLGLRLVAEAALDDGWGTPVPWLRAAEEYFHGAGFTPAASACRALLRRAGAPVGQRRRGVEEIPAQLRSAGVTVREFEILRLLRERLGNREIAERLHLSPRTVEKHVASLLVKTGRTSRLGLSQLET</sequence>
<keyword evidence="1" id="KW-0547">Nucleotide-binding</keyword>
<reference evidence="4 5" key="1">
    <citation type="submission" date="2020-03" db="EMBL/GenBank/DDBJ databases">
        <title>Whole genome shotgun sequence of Phytohabitans rumicis NBRC 108638.</title>
        <authorList>
            <person name="Komaki H."/>
            <person name="Tamura T."/>
        </authorList>
    </citation>
    <scope>NUCLEOTIDE SEQUENCE [LARGE SCALE GENOMIC DNA]</scope>
    <source>
        <strain evidence="4 5">NBRC 108638</strain>
    </source>
</reference>
<dbReference type="InterPro" id="IPR011990">
    <property type="entry name" value="TPR-like_helical_dom_sf"/>
</dbReference>
<dbReference type="SUPFAM" id="SSF52540">
    <property type="entry name" value="P-loop containing nucleoside triphosphate hydrolases"/>
    <property type="match status" value="1"/>
</dbReference>
<evidence type="ECO:0000259" key="3">
    <source>
        <dbReference type="PROSITE" id="PS50043"/>
    </source>
</evidence>
<name>A0A6V8LFU0_9ACTN</name>
<dbReference type="Pfam" id="PF00196">
    <property type="entry name" value="GerE"/>
    <property type="match status" value="1"/>
</dbReference>
<dbReference type="GO" id="GO:0006355">
    <property type="term" value="P:regulation of DNA-templated transcription"/>
    <property type="evidence" value="ECO:0007669"/>
    <property type="project" value="InterPro"/>
</dbReference>
<organism evidence="4 5">
    <name type="scientific">Phytohabitans rumicis</name>
    <dbReference type="NCBI Taxonomy" id="1076125"/>
    <lineage>
        <taxon>Bacteria</taxon>
        <taxon>Bacillati</taxon>
        <taxon>Actinomycetota</taxon>
        <taxon>Actinomycetes</taxon>
        <taxon>Micromonosporales</taxon>
        <taxon>Micromonosporaceae</taxon>
    </lineage>
</organism>
<dbReference type="InterPro" id="IPR016032">
    <property type="entry name" value="Sig_transdc_resp-reg_C-effctor"/>
</dbReference>
<dbReference type="PANTHER" id="PTHR16305:SF35">
    <property type="entry name" value="TRANSCRIPTIONAL ACTIVATOR DOMAIN"/>
    <property type="match status" value="1"/>
</dbReference>
<accession>A0A6V8LFU0</accession>
<keyword evidence="2" id="KW-0067">ATP-binding</keyword>
<dbReference type="RefSeq" id="WP_173080503.1">
    <property type="nucleotide sequence ID" value="NZ_BAABJB010000001.1"/>
</dbReference>
<dbReference type="GO" id="GO:0004016">
    <property type="term" value="F:adenylate cyclase activity"/>
    <property type="evidence" value="ECO:0007669"/>
    <property type="project" value="TreeGrafter"/>
</dbReference>
<dbReference type="PROSITE" id="PS50043">
    <property type="entry name" value="HTH_LUXR_2"/>
    <property type="match status" value="1"/>
</dbReference>
<gene>
    <name evidence="4" type="ORF">Prum_073800</name>
</gene>
<dbReference type="SUPFAM" id="SSF48452">
    <property type="entry name" value="TPR-like"/>
    <property type="match status" value="1"/>
</dbReference>
<dbReference type="Pfam" id="PF13191">
    <property type="entry name" value="AAA_16"/>
    <property type="match status" value="1"/>
</dbReference>
<dbReference type="AlphaFoldDB" id="A0A6V8LFU0"/>
<dbReference type="InterPro" id="IPR036388">
    <property type="entry name" value="WH-like_DNA-bd_sf"/>
</dbReference>
<dbReference type="GO" id="GO:0005524">
    <property type="term" value="F:ATP binding"/>
    <property type="evidence" value="ECO:0007669"/>
    <property type="project" value="UniProtKB-KW"/>
</dbReference>
<evidence type="ECO:0000256" key="2">
    <source>
        <dbReference type="ARBA" id="ARBA00022840"/>
    </source>
</evidence>
<protein>
    <recommendedName>
        <fullName evidence="3">HTH luxR-type domain-containing protein</fullName>
    </recommendedName>
</protein>
<dbReference type="PRINTS" id="PR00038">
    <property type="entry name" value="HTHLUXR"/>
</dbReference>
<dbReference type="Gene3D" id="3.40.50.300">
    <property type="entry name" value="P-loop containing nucleotide triphosphate hydrolases"/>
    <property type="match status" value="1"/>
</dbReference>
<dbReference type="EMBL" id="BLPG01000001">
    <property type="protein sequence ID" value="GFJ93738.1"/>
    <property type="molecule type" value="Genomic_DNA"/>
</dbReference>
<reference evidence="4 5" key="2">
    <citation type="submission" date="2020-03" db="EMBL/GenBank/DDBJ databases">
        <authorList>
            <person name="Ichikawa N."/>
            <person name="Kimura A."/>
            <person name="Kitahashi Y."/>
            <person name="Uohara A."/>
        </authorList>
    </citation>
    <scope>NUCLEOTIDE SEQUENCE [LARGE SCALE GENOMIC DNA]</scope>
    <source>
        <strain evidence="4 5">NBRC 108638</strain>
    </source>
</reference>
<dbReference type="SMART" id="SM00421">
    <property type="entry name" value="HTH_LUXR"/>
    <property type="match status" value="1"/>
</dbReference>
<dbReference type="PANTHER" id="PTHR16305">
    <property type="entry name" value="TESTICULAR SOLUBLE ADENYLYL CYCLASE"/>
    <property type="match status" value="1"/>
</dbReference>
<dbReference type="InterPro" id="IPR027417">
    <property type="entry name" value="P-loop_NTPase"/>
</dbReference>
<dbReference type="InterPro" id="IPR041664">
    <property type="entry name" value="AAA_16"/>
</dbReference>
<dbReference type="Gene3D" id="1.10.10.10">
    <property type="entry name" value="Winged helix-like DNA-binding domain superfamily/Winged helix DNA-binding domain"/>
    <property type="match status" value="1"/>
</dbReference>
<proteinExistence type="predicted"/>
<dbReference type="GO" id="GO:0005737">
    <property type="term" value="C:cytoplasm"/>
    <property type="evidence" value="ECO:0007669"/>
    <property type="project" value="TreeGrafter"/>
</dbReference>
<dbReference type="InterPro" id="IPR000792">
    <property type="entry name" value="Tscrpt_reg_LuxR_C"/>
</dbReference>
<dbReference type="GO" id="GO:0003677">
    <property type="term" value="F:DNA binding"/>
    <property type="evidence" value="ECO:0007669"/>
    <property type="project" value="InterPro"/>
</dbReference>
<comment type="caution">
    <text evidence="4">The sequence shown here is derived from an EMBL/GenBank/DDBJ whole genome shotgun (WGS) entry which is preliminary data.</text>
</comment>
<evidence type="ECO:0000256" key="1">
    <source>
        <dbReference type="ARBA" id="ARBA00022741"/>
    </source>
</evidence>
<dbReference type="Proteomes" id="UP000482960">
    <property type="component" value="Unassembled WGS sequence"/>
</dbReference>
<dbReference type="SUPFAM" id="SSF46894">
    <property type="entry name" value="C-terminal effector domain of the bipartite response regulators"/>
    <property type="match status" value="1"/>
</dbReference>
<dbReference type="CDD" id="cd06170">
    <property type="entry name" value="LuxR_C_like"/>
    <property type="match status" value="1"/>
</dbReference>
<feature type="domain" description="HTH luxR-type" evidence="3">
    <location>
        <begin position="909"/>
        <end position="971"/>
    </location>
</feature>
<evidence type="ECO:0000313" key="4">
    <source>
        <dbReference type="EMBL" id="GFJ93738.1"/>
    </source>
</evidence>
<evidence type="ECO:0000313" key="5">
    <source>
        <dbReference type="Proteomes" id="UP000482960"/>
    </source>
</evidence>